<evidence type="ECO:0000313" key="4">
    <source>
        <dbReference type="Proteomes" id="UP000585272"/>
    </source>
</evidence>
<dbReference type="Proteomes" id="UP000585272">
    <property type="component" value="Unassembled WGS sequence"/>
</dbReference>
<name>A0A840IC02_9ACTN</name>
<accession>A0A840IC02</accession>
<comment type="caution">
    <text evidence="3">The sequence shown here is derived from an EMBL/GenBank/DDBJ whole genome shotgun (WGS) entry which is preliminary data.</text>
</comment>
<dbReference type="Gene3D" id="3.40.50.720">
    <property type="entry name" value="NAD(P)-binding Rossmann-like Domain"/>
    <property type="match status" value="1"/>
</dbReference>
<sequence length="345" mass="35596">MGVRCAVIGAGTMGALYAEAFAKSRDAELTCVVDLDVERAGALAGVHGVSALGSLGQLLREGRPDAVAIAVPDFAHTQPVLDCLAAGVHVLCEKPLTMDVAEAERIVAACEASSGSLMVNYGNRRRASLIELRRRIEAGELGTIESIALRGHETASKIAGLAWHDRTDPTWFLVSHLVDLLQWIAGSEVVRVAGAAGRGRPDALAGYEGPTSVTYVAELAGGASATLASSWLLPDSSPVAADFTVEVIGTRGTARMDFGSLGATYLGGGVEAQGWDFVMPDQDGRPQGWWFQSCAAFVAGVRDGRPAGPDAAEGAQVTRVLAAMSAALERGESVAVEGAAAGRAA</sequence>
<evidence type="ECO:0000313" key="3">
    <source>
        <dbReference type="EMBL" id="MBB4662419.1"/>
    </source>
</evidence>
<gene>
    <name evidence="3" type="ORF">BDZ31_002005</name>
</gene>
<dbReference type="InterPro" id="IPR000683">
    <property type="entry name" value="Gfo/Idh/MocA-like_OxRdtase_N"/>
</dbReference>
<evidence type="ECO:0000259" key="2">
    <source>
        <dbReference type="Pfam" id="PF22725"/>
    </source>
</evidence>
<dbReference type="RefSeq" id="WP_183341600.1">
    <property type="nucleotide sequence ID" value="NZ_JACHNU010000002.1"/>
</dbReference>
<dbReference type="AlphaFoldDB" id="A0A840IC02"/>
<dbReference type="Pfam" id="PF01408">
    <property type="entry name" value="GFO_IDH_MocA"/>
    <property type="match status" value="1"/>
</dbReference>
<dbReference type="PANTHER" id="PTHR43377">
    <property type="entry name" value="BILIVERDIN REDUCTASE A"/>
    <property type="match status" value="1"/>
</dbReference>
<dbReference type="SUPFAM" id="SSF51735">
    <property type="entry name" value="NAD(P)-binding Rossmann-fold domains"/>
    <property type="match status" value="1"/>
</dbReference>
<dbReference type="InterPro" id="IPR036291">
    <property type="entry name" value="NAD(P)-bd_dom_sf"/>
</dbReference>
<dbReference type="Pfam" id="PF22725">
    <property type="entry name" value="GFO_IDH_MocA_C3"/>
    <property type="match status" value="1"/>
</dbReference>
<dbReference type="InterPro" id="IPR055170">
    <property type="entry name" value="GFO_IDH_MocA-like_dom"/>
</dbReference>
<evidence type="ECO:0000259" key="1">
    <source>
        <dbReference type="Pfam" id="PF01408"/>
    </source>
</evidence>
<feature type="domain" description="Gfo/Idh/MocA-like oxidoreductase N-terminal" evidence="1">
    <location>
        <begin position="3"/>
        <end position="121"/>
    </location>
</feature>
<feature type="domain" description="GFO/IDH/MocA-like oxidoreductase" evidence="2">
    <location>
        <begin position="131"/>
        <end position="254"/>
    </location>
</feature>
<dbReference type="InterPro" id="IPR051450">
    <property type="entry name" value="Gfo/Idh/MocA_Oxidoreductases"/>
</dbReference>
<dbReference type="SUPFAM" id="SSF55347">
    <property type="entry name" value="Glyceraldehyde-3-phosphate dehydrogenase-like, C-terminal domain"/>
    <property type="match status" value="1"/>
</dbReference>
<dbReference type="Gene3D" id="3.30.360.10">
    <property type="entry name" value="Dihydrodipicolinate Reductase, domain 2"/>
    <property type="match status" value="1"/>
</dbReference>
<dbReference type="GO" id="GO:0000166">
    <property type="term" value="F:nucleotide binding"/>
    <property type="evidence" value="ECO:0007669"/>
    <property type="project" value="InterPro"/>
</dbReference>
<protein>
    <submittedName>
        <fullName evidence="3">Putative dehydrogenase</fullName>
    </submittedName>
</protein>
<proteinExistence type="predicted"/>
<reference evidence="3 4" key="1">
    <citation type="submission" date="2020-08" db="EMBL/GenBank/DDBJ databases">
        <title>Genomic Encyclopedia of Archaeal and Bacterial Type Strains, Phase II (KMG-II): from individual species to whole genera.</title>
        <authorList>
            <person name="Goeker M."/>
        </authorList>
    </citation>
    <scope>NUCLEOTIDE SEQUENCE [LARGE SCALE GENOMIC DNA]</scope>
    <source>
        <strain evidence="3 4">DSM 23288</strain>
    </source>
</reference>
<keyword evidence="4" id="KW-1185">Reference proteome</keyword>
<organism evidence="3 4">
    <name type="scientific">Conexibacter arvalis</name>
    <dbReference type="NCBI Taxonomy" id="912552"/>
    <lineage>
        <taxon>Bacteria</taxon>
        <taxon>Bacillati</taxon>
        <taxon>Actinomycetota</taxon>
        <taxon>Thermoleophilia</taxon>
        <taxon>Solirubrobacterales</taxon>
        <taxon>Conexibacteraceae</taxon>
        <taxon>Conexibacter</taxon>
    </lineage>
</organism>
<dbReference type="PANTHER" id="PTHR43377:SF1">
    <property type="entry name" value="BILIVERDIN REDUCTASE A"/>
    <property type="match status" value="1"/>
</dbReference>
<dbReference type="EMBL" id="JACHNU010000002">
    <property type="protein sequence ID" value="MBB4662419.1"/>
    <property type="molecule type" value="Genomic_DNA"/>
</dbReference>